<organism evidence="3 4">
    <name type="scientific">Bradyrhizobium macuxiense</name>
    <dbReference type="NCBI Taxonomy" id="1755647"/>
    <lineage>
        <taxon>Bacteria</taxon>
        <taxon>Pseudomonadati</taxon>
        <taxon>Pseudomonadota</taxon>
        <taxon>Alphaproteobacteria</taxon>
        <taxon>Hyphomicrobiales</taxon>
        <taxon>Nitrobacteraceae</taxon>
        <taxon>Bradyrhizobium</taxon>
    </lineage>
</organism>
<name>A0A560L359_9BRAD</name>
<dbReference type="EMBL" id="VITY01000015">
    <property type="protein sequence ID" value="TWB89893.1"/>
    <property type="molecule type" value="Genomic_DNA"/>
</dbReference>
<gene>
    <name evidence="3" type="ORF">FBZ93_1155</name>
</gene>
<evidence type="ECO:0000256" key="1">
    <source>
        <dbReference type="ARBA" id="ARBA00008769"/>
    </source>
</evidence>
<comment type="similarity">
    <text evidence="1 2">Belongs to the OprB family.</text>
</comment>
<dbReference type="AlphaFoldDB" id="A0A560L359"/>
<sequence length="405" mass="43893">MIKFAAFDKLSMKGWITTVPPAAESIFQDPNGLRTALAEYGIGYVAYSTNTFTANMLNNAPPKPQTYQGQIPTTYSFSEVTLSYDLGRVGLTGGQLSVGAMLTGTTWEPLGPSGAKFANLYYFQSLLDDTVQLQAGVFYNAQNYLGLLVAASMATGPQALVPYELGLSRQGVPAPGANLMINLPYNFYNKAGVQRSISPDGADIEQQANPIGIGFSSPDAKALFIDEFGYKTFSSPTQGSVWVRAGGMYNTSPYFDFSAGRKTDTNWGFYAAADVQISQISSAPYEAYQGYYVGGFYMTSDPNKNMYQNYYEGRIYGMGIIPGRPMDQTALILGYTTLSKSALDFQAALTGIRPFGDYASVTVSNSFRLNPGVYLMLGTSYNVHPSATPRLKNSLNFMASLTTAF</sequence>
<proteinExistence type="inferred from homology"/>
<keyword evidence="4" id="KW-1185">Reference proteome</keyword>
<dbReference type="InterPro" id="IPR007049">
    <property type="entry name" value="Carb-sel_porin_OprB"/>
</dbReference>
<evidence type="ECO:0000313" key="3">
    <source>
        <dbReference type="EMBL" id="TWB89893.1"/>
    </source>
</evidence>
<dbReference type="Proteomes" id="UP000321304">
    <property type="component" value="Unassembled WGS sequence"/>
</dbReference>
<evidence type="ECO:0000256" key="2">
    <source>
        <dbReference type="RuleBase" id="RU363072"/>
    </source>
</evidence>
<protein>
    <submittedName>
        <fullName evidence="3">Porin</fullName>
    </submittedName>
</protein>
<dbReference type="PANTHER" id="PTHR37944">
    <property type="entry name" value="PORIN B"/>
    <property type="match status" value="1"/>
</dbReference>
<comment type="caution">
    <text evidence="3">The sequence shown here is derived from an EMBL/GenBank/DDBJ whole genome shotgun (WGS) entry which is preliminary data.</text>
</comment>
<dbReference type="InterPro" id="IPR038673">
    <property type="entry name" value="OprB_sf"/>
</dbReference>
<accession>A0A560L359</accession>
<dbReference type="InterPro" id="IPR052932">
    <property type="entry name" value="OprB_Porin"/>
</dbReference>
<dbReference type="Gene3D" id="2.40.160.180">
    <property type="entry name" value="Carbohydrate-selective porin OprB"/>
    <property type="match status" value="1"/>
</dbReference>
<dbReference type="Pfam" id="PF04966">
    <property type="entry name" value="OprB"/>
    <property type="match status" value="1"/>
</dbReference>
<dbReference type="GO" id="GO:0008643">
    <property type="term" value="P:carbohydrate transport"/>
    <property type="evidence" value="ECO:0007669"/>
    <property type="project" value="InterPro"/>
</dbReference>
<dbReference type="GO" id="GO:0016020">
    <property type="term" value="C:membrane"/>
    <property type="evidence" value="ECO:0007669"/>
    <property type="project" value="InterPro"/>
</dbReference>
<dbReference type="GO" id="GO:0015288">
    <property type="term" value="F:porin activity"/>
    <property type="evidence" value="ECO:0007669"/>
    <property type="project" value="InterPro"/>
</dbReference>
<reference evidence="3 4" key="1">
    <citation type="submission" date="2019-06" db="EMBL/GenBank/DDBJ databases">
        <title>Genomic Encyclopedia of Type Strains, Phase IV (KMG-V): Genome sequencing to study the core and pangenomes of soil and plant-associated prokaryotes.</title>
        <authorList>
            <person name="Whitman W."/>
        </authorList>
    </citation>
    <scope>NUCLEOTIDE SEQUENCE [LARGE SCALE GENOMIC DNA]</scope>
    <source>
        <strain evidence="3 4">BR 10355</strain>
    </source>
</reference>
<dbReference type="PANTHER" id="PTHR37944:SF1">
    <property type="entry name" value="PORIN B"/>
    <property type="match status" value="1"/>
</dbReference>
<evidence type="ECO:0000313" key="4">
    <source>
        <dbReference type="Proteomes" id="UP000321304"/>
    </source>
</evidence>